<sequence length="131" mass="14409">MDKRLTIEELSRQPLILSSIDLGTRYFTDLSGKDIFNTDQVQASAMVRIAAALEAQTELMRATRAGFTAEQLEQSETNLFHAVQDKESRLVTINFLATTPAIAMLFVRNIAEVVKVAMEAAAQQEGGPQHG</sequence>
<evidence type="ECO:0000313" key="2">
    <source>
        <dbReference type="Proteomes" id="UP000441336"/>
    </source>
</evidence>
<dbReference type="EMBL" id="WQKZ01000002">
    <property type="protein sequence ID" value="MVN76916.1"/>
    <property type="molecule type" value="Genomic_DNA"/>
</dbReference>
<proteinExistence type="predicted"/>
<dbReference type="Proteomes" id="UP000441336">
    <property type="component" value="Unassembled WGS sequence"/>
</dbReference>
<gene>
    <name evidence="1" type="ORF">GO988_11330</name>
</gene>
<keyword evidence="2" id="KW-1185">Reference proteome</keyword>
<evidence type="ECO:0000313" key="1">
    <source>
        <dbReference type="EMBL" id="MVN76916.1"/>
    </source>
</evidence>
<accession>A0A7K1TES7</accession>
<organism evidence="1 2">
    <name type="scientific">Hymenobacter ginkgonis</name>
    <dbReference type="NCBI Taxonomy" id="2682976"/>
    <lineage>
        <taxon>Bacteria</taxon>
        <taxon>Pseudomonadati</taxon>
        <taxon>Bacteroidota</taxon>
        <taxon>Cytophagia</taxon>
        <taxon>Cytophagales</taxon>
        <taxon>Hymenobacteraceae</taxon>
        <taxon>Hymenobacter</taxon>
    </lineage>
</organism>
<name>A0A7K1TES7_9BACT</name>
<comment type="caution">
    <text evidence="1">The sequence shown here is derived from an EMBL/GenBank/DDBJ whole genome shotgun (WGS) entry which is preliminary data.</text>
</comment>
<dbReference type="AlphaFoldDB" id="A0A7K1TES7"/>
<protein>
    <submittedName>
        <fullName evidence="1">Uncharacterized protein</fullName>
    </submittedName>
</protein>
<dbReference type="RefSeq" id="WP_157565281.1">
    <property type="nucleotide sequence ID" value="NZ_WQKZ01000002.1"/>
</dbReference>
<reference evidence="1 2" key="1">
    <citation type="submission" date="2019-12" db="EMBL/GenBank/DDBJ databases">
        <title>Hymenobacter sp. HMF4947 Genome sequencing and assembly.</title>
        <authorList>
            <person name="Kang H."/>
            <person name="Cha I."/>
            <person name="Kim H."/>
            <person name="Joh K."/>
        </authorList>
    </citation>
    <scope>NUCLEOTIDE SEQUENCE [LARGE SCALE GENOMIC DNA]</scope>
    <source>
        <strain evidence="1 2">HMF4947</strain>
    </source>
</reference>